<feature type="region of interest" description="Disordered" evidence="1">
    <location>
        <begin position="47"/>
        <end position="70"/>
    </location>
</feature>
<evidence type="ECO:0000256" key="1">
    <source>
        <dbReference type="SAM" id="MobiDB-lite"/>
    </source>
</evidence>
<evidence type="ECO:0008006" key="4">
    <source>
        <dbReference type="Google" id="ProtNLM"/>
    </source>
</evidence>
<name>A0A975SJZ2_9RHOO</name>
<feature type="compositionally biased region" description="Basic and acidic residues" evidence="1">
    <location>
        <begin position="52"/>
        <end position="70"/>
    </location>
</feature>
<sequence>MGALPFLLPFHEEFAVKKTLIALLTLGAVVFTQAGFAADAPDAAKKLTPQQEKMKNCNKDAKDKQLKGDDRKQFMKSCLSGKAAPAPAAAAAPEKAAAPAAPDCAAQATSKKLAGAAKASFLKKCQADAAAK</sequence>
<dbReference type="Proteomes" id="UP000683428">
    <property type="component" value="Chromosome"/>
</dbReference>
<evidence type="ECO:0000313" key="2">
    <source>
        <dbReference type="EMBL" id="QWT47728.1"/>
    </source>
</evidence>
<dbReference type="AlphaFoldDB" id="A0A975SJZ2"/>
<dbReference type="Pfam" id="PF07769">
    <property type="entry name" value="PsiF_repeat"/>
    <property type="match status" value="1"/>
</dbReference>
<evidence type="ECO:0000313" key="3">
    <source>
        <dbReference type="Proteomes" id="UP000683428"/>
    </source>
</evidence>
<reference evidence="2" key="1">
    <citation type="submission" date="2020-11" db="EMBL/GenBank/DDBJ databases">
        <title>Azospira inquinata sp. nov.</title>
        <authorList>
            <person name="Moe W.M."/>
            <person name="Mikes M.C."/>
        </authorList>
    </citation>
    <scope>NUCLEOTIDE SEQUENCE</scope>
    <source>
        <strain evidence="2">Azo-3</strain>
    </source>
</reference>
<dbReference type="InterPro" id="IPR011690">
    <property type="entry name" value="P_starv_induced_PsiF"/>
</dbReference>
<protein>
    <recommendedName>
        <fullName evidence="4">PsiF repeat-containing protein</fullName>
    </recommendedName>
</protein>
<accession>A0A975SJZ2</accession>
<proteinExistence type="predicted"/>
<gene>
    <name evidence="2" type="ORF">Azoinq_07500</name>
</gene>
<dbReference type="EMBL" id="CP064782">
    <property type="protein sequence ID" value="QWT47728.1"/>
    <property type="molecule type" value="Genomic_DNA"/>
</dbReference>
<keyword evidence="3" id="KW-1185">Reference proteome</keyword>
<dbReference type="KEGG" id="aiq:Azoinq_07500"/>
<organism evidence="2 3">
    <name type="scientific">Azospira inquinata</name>
    <dbReference type="NCBI Taxonomy" id="2785627"/>
    <lineage>
        <taxon>Bacteria</taxon>
        <taxon>Pseudomonadati</taxon>
        <taxon>Pseudomonadota</taxon>
        <taxon>Betaproteobacteria</taxon>
        <taxon>Rhodocyclales</taxon>
        <taxon>Rhodocyclaceae</taxon>
        <taxon>Azospira</taxon>
    </lineage>
</organism>